<gene>
    <name evidence="3" type="ORF">G3I67_01135</name>
</gene>
<proteinExistence type="inferred from homology"/>
<dbReference type="PANTHER" id="PTHR42928:SF5">
    <property type="entry name" value="BLR1237 PROTEIN"/>
    <property type="match status" value="1"/>
</dbReference>
<keyword evidence="2" id="KW-0732">Signal</keyword>
<organism evidence="3">
    <name type="scientific">Sheuella amnicola</name>
    <dbReference type="NCBI Taxonomy" id="2707330"/>
    <lineage>
        <taxon>Bacteria</taxon>
        <taxon>Pseudomonadati</taxon>
        <taxon>Pseudomonadota</taxon>
        <taxon>Betaproteobacteria</taxon>
        <taxon>Burkholderiales</taxon>
        <taxon>Alcaligenaceae</taxon>
        <taxon>Sheuella</taxon>
    </lineage>
</organism>
<feature type="signal peptide" evidence="2">
    <location>
        <begin position="1"/>
        <end position="24"/>
    </location>
</feature>
<comment type="similarity">
    <text evidence="1">Belongs to the UPF0065 (bug) family.</text>
</comment>
<evidence type="ECO:0000256" key="1">
    <source>
        <dbReference type="ARBA" id="ARBA00006987"/>
    </source>
</evidence>
<comment type="caution">
    <text evidence="3">The sequence shown here is derived from an EMBL/GenBank/DDBJ whole genome shotgun (WGS) entry which is preliminary data.</text>
</comment>
<name>A0A6B2QX34_9BURK</name>
<dbReference type="EMBL" id="JAAGRN010000001">
    <property type="protein sequence ID" value="NDY81824.1"/>
    <property type="molecule type" value="Genomic_DNA"/>
</dbReference>
<dbReference type="InterPro" id="IPR005064">
    <property type="entry name" value="BUG"/>
</dbReference>
<dbReference type="Gene3D" id="3.40.190.150">
    <property type="entry name" value="Bordetella uptake gene, domain 1"/>
    <property type="match status" value="1"/>
</dbReference>
<dbReference type="InterPro" id="IPR042100">
    <property type="entry name" value="Bug_dom1"/>
</dbReference>
<evidence type="ECO:0000313" key="3">
    <source>
        <dbReference type="EMBL" id="NDY81824.1"/>
    </source>
</evidence>
<dbReference type="AlphaFoldDB" id="A0A6B2QX34"/>
<dbReference type="SUPFAM" id="SSF53850">
    <property type="entry name" value="Periplasmic binding protein-like II"/>
    <property type="match status" value="1"/>
</dbReference>
<dbReference type="Gene3D" id="3.40.190.10">
    <property type="entry name" value="Periplasmic binding protein-like II"/>
    <property type="match status" value="1"/>
</dbReference>
<dbReference type="Pfam" id="PF03401">
    <property type="entry name" value="TctC"/>
    <property type="match status" value="1"/>
</dbReference>
<dbReference type="CDD" id="cd07012">
    <property type="entry name" value="PBP2_Bug_TTT"/>
    <property type="match status" value="1"/>
</dbReference>
<dbReference type="RefSeq" id="WP_163651125.1">
    <property type="nucleotide sequence ID" value="NZ_JAAGRN010000001.1"/>
</dbReference>
<sequence length="324" mass="34363">MKTVSRREFLIGATASLMTSPAFAQLIGSKTVKIVVPFSAGGPTDFIARQFAIPFAKELGMPVIIENRPGASGNIGTQQVVDSEPDGMTLVHSTAAMQAVNPLMYPNAKFVPSRDLVPVGITGALPNVLVVHPKSGIKTIDELIAKGKQPGARLTYATFGPGSSPHIYSALLRKASGISAESVPYKGSAHAITDMLAGHIDFMFDSMTTSVNYIKSGSLTGLAITSSQRSELLPNVPTLKESGLGGLDLNFWFALQAPVKTSPDVIAKLKKACDAAVQDPTYLDGMKARGVEKFYVPSNEIVSFVNNDTQKWTQAAQAIGIKPE</sequence>
<evidence type="ECO:0000256" key="2">
    <source>
        <dbReference type="SAM" id="SignalP"/>
    </source>
</evidence>
<dbReference type="PIRSF" id="PIRSF017082">
    <property type="entry name" value="YflP"/>
    <property type="match status" value="1"/>
</dbReference>
<dbReference type="PANTHER" id="PTHR42928">
    <property type="entry name" value="TRICARBOXYLATE-BINDING PROTEIN"/>
    <property type="match status" value="1"/>
</dbReference>
<accession>A0A6B2QX34</accession>
<feature type="chain" id="PRO_5025530491" evidence="2">
    <location>
        <begin position="25"/>
        <end position="324"/>
    </location>
</feature>
<reference evidence="3" key="1">
    <citation type="submission" date="2020-02" db="EMBL/GenBank/DDBJ databases">
        <authorList>
            <person name="Chen W.-M."/>
        </authorList>
    </citation>
    <scope>NUCLEOTIDE SEQUENCE</scope>
    <source>
        <strain evidence="3">NBD-18</strain>
    </source>
</reference>
<protein>
    <submittedName>
        <fullName evidence="3">Tripartite tricarboxylate transporter substrate binding protein</fullName>
    </submittedName>
</protein>